<feature type="domain" description="Resolvase/invertase-type recombinase catalytic" evidence="1">
    <location>
        <begin position="3"/>
        <end position="144"/>
    </location>
</feature>
<sequence>MRVVGYVREIADATVSEIAYAQNEAIRLWANKHGHHVVAICQDIRTAGHELGRDGLRAMLGIIETGEPDAVVVSNLAVFAGDKIAQEILIWDLRKRGVTIISTLEDDAAALHEPSSEELRKVVRLVLAGVESHQQMIAGREGTVAALPNAKPEYPLESPDNMIIELISPASEPLGPHKITPGRP</sequence>
<dbReference type="GO" id="GO:0000150">
    <property type="term" value="F:DNA strand exchange activity"/>
    <property type="evidence" value="ECO:0007669"/>
    <property type="project" value="InterPro"/>
</dbReference>
<dbReference type="EMBL" id="UOEK01000562">
    <property type="protein sequence ID" value="VAW09349.1"/>
    <property type="molecule type" value="Genomic_DNA"/>
</dbReference>
<dbReference type="GO" id="GO:0003677">
    <property type="term" value="F:DNA binding"/>
    <property type="evidence" value="ECO:0007669"/>
    <property type="project" value="InterPro"/>
</dbReference>
<dbReference type="AlphaFoldDB" id="A0A3B0TB73"/>
<dbReference type="SMART" id="SM00857">
    <property type="entry name" value="Resolvase"/>
    <property type="match status" value="1"/>
</dbReference>
<name>A0A3B0TB73_9ZZZZ</name>
<dbReference type="InterPro" id="IPR006119">
    <property type="entry name" value="Resolv_N"/>
</dbReference>
<proteinExistence type="predicted"/>
<evidence type="ECO:0000259" key="1">
    <source>
        <dbReference type="SMART" id="SM00857"/>
    </source>
</evidence>
<evidence type="ECO:0000313" key="2">
    <source>
        <dbReference type="EMBL" id="VAW09349.1"/>
    </source>
</evidence>
<accession>A0A3B0TB73</accession>
<dbReference type="Pfam" id="PF00239">
    <property type="entry name" value="Resolvase"/>
    <property type="match status" value="1"/>
</dbReference>
<dbReference type="Gene3D" id="3.40.50.1390">
    <property type="entry name" value="Resolvase, N-terminal catalytic domain"/>
    <property type="match status" value="1"/>
</dbReference>
<dbReference type="InterPro" id="IPR036162">
    <property type="entry name" value="Resolvase-like_N_sf"/>
</dbReference>
<gene>
    <name evidence="2" type="ORF">MNBD_ACTINO02-565</name>
</gene>
<reference evidence="2" key="1">
    <citation type="submission" date="2018-06" db="EMBL/GenBank/DDBJ databases">
        <authorList>
            <person name="Zhirakovskaya E."/>
        </authorList>
    </citation>
    <scope>NUCLEOTIDE SEQUENCE</scope>
</reference>
<protein>
    <recommendedName>
        <fullName evidence="1">Resolvase/invertase-type recombinase catalytic domain-containing protein</fullName>
    </recommendedName>
</protein>
<organism evidence="2">
    <name type="scientific">hydrothermal vent metagenome</name>
    <dbReference type="NCBI Taxonomy" id="652676"/>
    <lineage>
        <taxon>unclassified sequences</taxon>
        <taxon>metagenomes</taxon>
        <taxon>ecological metagenomes</taxon>
    </lineage>
</organism>
<dbReference type="SUPFAM" id="SSF53041">
    <property type="entry name" value="Resolvase-like"/>
    <property type="match status" value="1"/>
</dbReference>